<sequence>MVEIEMVVINFLSFSPLDLSCSATLALSQESGLSPTGPDPKPETQNPKQPIGVWAPLLLSQTSSPLSLSLVVSVFRKQTKPLTMVFLYLQTKTNHGDGVVKDKLRVLHKAQSCLSSQINNAPARYEARLWLRNTISAFHALHHHRLVFRNLLHHDSQYRNDVAPHLLHFLFQTRPHILGPIIAKRSHLLHNFFLENNSRILQWFDHFSISSESGHTKGSRALSQFAFAHRDTCWDELHWRGAHGQSPAVIATKPHYFQNLDVLRTVQNFLQYVPAFWSSDELAESVKGGDIFQIDRGYFVNLLLDLMYEERCRDVWDMVDGFLSEETFSSLSPVLLASLDVDGLFYFLRSLGKFLEPNLECKEFKFSCCWLEILLSRSFSLSLDHVLLMNSLISKPRQLFRLISDEENKEEEKNLEDIVGSLVGPSNEASWALTRELMEMKREEAVKWIAIQSWILFYILTKECKTPESLEFVFLKNGIDFREANEHSFVGSDDSDVETFERRSRKRRKREKKKKRKVYDFDFGEEKDDQSLELELQSSARSWFLSTDGFSCAWNMADVPEHLCMYYFKTWMKQVLS</sequence>
<accession>A0AAV8GF81</accession>
<dbReference type="EMBL" id="JAMFTS010000002">
    <property type="protein sequence ID" value="KAJ4801972.1"/>
    <property type="molecule type" value="Genomic_DNA"/>
</dbReference>
<evidence type="ECO:0000313" key="2">
    <source>
        <dbReference type="Proteomes" id="UP001140206"/>
    </source>
</evidence>
<comment type="caution">
    <text evidence="1">The sequence shown here is derived from an EMBL/GenBank/DDBJ whole genome shotgun (WGS) entry which is preliminary data.</text>
</comment>
<reference evidence="1" key="1">
    <citation type="submission" date="2022-08" db="EMBL/GenBank/DDBJ databases">
        <authorList>
            <person name="Marques A."/>
        </authorList>
    </citation>
    <scope>NUCLEOTIDE SEQUENCE</scope>
    <source>
        <strain evidence="1">RhyPub2mFocal</strain>
        <tissue evidence="1">Leaves</tissue>
    </source>
</reference>
<dbReference type="AlphaFoldDB" id="A0AAV8GF81"/>
<protein>
    <submittedName>
        <fullName evidence="1">Uncharacterized protein</fullName>
    </submittedName>
</protein>
<dbReference type="PANTHER" id="PTHR37766:SF1">
    <property type="entry name" value="OS01G0897100 PROTEIN"/>
    <property type="match status" value="1"/>
</dbReference>
<organism evidence="1 2">
    <name type="scientific">Rhynchospora pubera</name>
    <dbReference type="NCBI Taxonomy" id="906938"/>
    <lineage>
        <taxon>Eukaryota</taxon>
        <taxon>Viridiplantae</taxon>
        <taxon>Streptophyta</taxon>
        <taxon>Embryophyta</taxon>
        <taxon>Tracheophyta</taxon>
        <taxon>Spermatophyta</taxon>
        <taxon>Magnoliopsida</taxon>
        <taxon>Liliopsida</taxon>
        <taxon>Poales</taxon>
        <taxon>Cyperaceae</taxon>
        <taxon>Cyperoideae</taxon>
        <taxon>Rhynchosporeae</taxon>
        <taxon>Rhynchospora</taxon>
    </lineage>
</organism>
<name>A0AAV8GF81_9POAL</name>
<dbReference type="Proteomes" id="UP001140206">
    <property type="component" value="Chromosome 2"/>
</dbReference>
<gene>
    <name evidence="1" type="ORF">LUZ62_053218</name>
</gene>
<dbReference type="PANTHER" id="PTHR37766">
    <property type="entry name" value="OS01G0897100 PROTEIN"/>
    <property type="match status" value="1"/>
</dbReference>
<keyword evidence="2" id="KW-1185">Reference proteome</keyword>
<evidence type="ECO:0000313" key="1">
    <source>
        <dbReference type="EMBL" id="KAJ4801972.1"/>
    </source>
</evidence>
<proteinExistence type="predicted"/>